<gene>
    <name evidence="1" type="ORF">DKG75_03730</name>
</gene>
<dbReference type="GO" id="GO:0006260">
    <property type="term" value="P:DNA replication"/>
    <property type="evidence" value="ECO:0007669"/>
    <property type="project" value="InterPro"/>
</dbReference>
<dbReference type="Pfam" id="PF04364">
    <property type="entry name" value="DNA_pol3_chi"/>
    <property type="match status" value="1"/>
</dbReference>
<dbReference type="RefSeq" id="WP_109919718.1">
    <property type="nucleotide sequence ID" value="NZ_QGLF01000001.1"/>
</dbReference>
<dbReference type="NCBIfam" id="NF004347">
    <property type="entry name" value="PRK05728.1-4"/>
    <property type="match status" value="1"/>
</dbReference>
<comment type="caution">
    <text evidence="1">The sequence shown here is derived from an EMBL/GenBank/DDBJ whole genome shotgun (WGS) entry which is preliminary data.</text>
</comment>
<dbReference type="PANTHER" id="PTHR38767:SF1">
    <property type="entry name" value="DNA POLYMERASE III SUBUNIT CHI"/>
    <property type="match status" value="1"/>
</dbReference>
<dbReference type="InterPro" id="IPR007459">
    <property type="entry name" value="DNA_pol3_chi"/>
</dbReference>
<dbReference type="EMBL" id="QGLF01000001">
    <property type="protein sequence ID" value="PWR23688.1"/>
    <property type="molecule type" value="Genomic_DNA"/>
</dbReference>
<dbReference type="GO" id="GO:0003887">
    <property type="term" value="F:DNA-directed DNA polymerase activity"/>
    <property type="evidence" value="ECO:0007669"/>
    <property type="project" value="InterPro"/>
</dbReference>
<accession>A0A317E9B2</accession>
<dbReference type="PANTHER" id="PTHR38767">
    <property type="entry name" value="DNA POLYMERASE III SUBUNIT CHI"/>
    <property type="match status" value="1"/>
</dbReference>
<organism evidence="1 2">
    <name type="scientific">Zavarzinia compransoris</name>
    <dbReference type="NCBI Taxonomy" id="1264899"/>
    <lineage>
        <taxon>Bacteria</taxon>
        <taxon>Pseudomonadati</taxon>
        <taxon>Pseudomonadota</taxon>
        <taxon>Alphaproteobacteria</taxon>
        <taxon>Rhodospirillales</taxon>
        <taxon>Zavarziniaceae</taxon>
        <taxon>Zavarzinia</taxon>
    </lineage>
</organism>
<proteinExistence type="predicted"/>
<dbReference type="OrthoDB" id="9795973at2"/>
<keyword evidence="2" id="KW-1185">Reference proteome</keyword>
<dbReference type="Proteomes" id="UP000246077">
    <property type="component" value="Unassembled WGS sequence"/>
</dbReference>
<dbReference type="Gene3D" id="3.40.50.10110">
    <property type="entry name" value="DNA polymerase III subunit chi"/>
    <property type="match status" value="1"/>
</dbReference>
<dbReference type="AlphaFoldDB" id="A0A317E9B2"/>
<reference evidence="2" key="1">
    <citation type="submission" date="2018-05" db="EMBL/GenBank/DDBJ databases">
        <title>Zavarzinia sp. HR-AS.</title>
        <authorList>
            <person name="Lee Y."/>
            <person name="Jeon C.O."/>
        </authorList>
    </citation>
    <scope>NUCLEOTIDE SEQUENCE [LARGE SCALE GENOMIC DNA]</scope>
    <source>
        <strain evidence="2">DSM 1231</strain>
    </source>
</reference>
<dbReference type="SUPFAM" id="SSF102400">
    <property type="entry name" value="DNA polymerase III chi subunit"/>
    <property type="match status" value="1"/>
</dbReference>
<evidence type="ECO:0000313" key="2">
    <source>
        <dbReference type="Proteomes" id="UP000246077"/>
    </source>
</evidence>
<dbReference type="GO" id="GO:0032298">
    <property type="term" value="P:positive regulation of DNA-templated DNA replication initiation"/>
    <property type="evidence" value="ECO:0007669"/>
    <property type="project" value="TreeGrafter"/>
</dbReference>
<sequence>MAEVSFYHLEARPLEWALPRLLARVVDGGFRAVVVTGVAERLPFLDTALWTYDDQSFLPHGRAPDDFAADEPVWLTLDPNDRPNGATILVLVDGAGPGDFALGPYARCLDMFDGNDADARAAARGRWTAFKQAGHAVAYWQQSPDGRWEKKA</sequence>
<protein>
    <submittedName>
        <fullName evidence="1">DNA polymerase III subunit chi</fullName>
    </submittedName>
</protein>
<evidence type="ECO:0000313" key="1">
    <source>
        <dbReference type="EMBL" id="PWR23688.1"/>
    </source>
</evidence>
<name>A0A317E9B2_9PROT</name>
<dbReference type="InterPro" id="IPR036768">
    <property type="entry name" value="PolIII_chi_sf"/>
</dbReference>
<dbReference type="GO" id="GO:0003677">
    <property type="term" value="F:DNA binding"/>
    <property type="evidence" value="ECO:0007669"/>
    <property type="project" value="InterPro"/>
</dbReference>